<sequence length="471" mass="51241">MKVIEEYVASLELDAYVVGGAVRDMFLGRQAKDADFLVPGVDAAELHDRLARHGRVEDLIVAGRAVGFRLYPADREIRALATTGIEFAPPRREVSTGPGRHDFEIVVDATASVEDDLARRDFTVNAIARRLVDGSIVDPHRGREDIENRVLRTVSESSFAEDPLRIIRGLRLLSQFGFEPDAGTLRQMHSEAESVRLVSGERIGGGLAADGHGELSKLLLGTHPAAALRLARDTGVLAVILPELVPAIGFDQRNPYHQYTVDEHIFVTVQAAADAGTTLAVRLAALLHDSGKPESAWLGNDGRLHFYRRSPGATPGHESIGATLAAAALRRLRYPNSLRDEVVALVRHHMFHIGTAKPRTARRLLARHQDRLFALLDLREADIVGKGLPDADTRALLDRVAEFRAVATAEQTHPYRLSDLAIDGSDLIALGFSPGPEIGQTLALLLSMVVDDPAANTRDTLVAQAKARLEP</sequence>
<feature type="domain" description="HD" evidence="11">
    <location>
        <begin position="261"/>
        <end position="375"/>
    </location>
</feature>
<dbReference type="GO" id="GO:0042245">
    <property type="term" value="P:RNA repair"/>
    <property type="evidence" value="ECO:0007669"/>
    <property type="project" value="UniProtKB-KW"/>
</dbReference>
<comment type="cofactor">
    <cofactor evidence="1">
        <name>Mg(2+)</name>
        <dbReference type="ChEBI" id="CHEBI:18420"/>
    </cofactor>
</comment>
<protein>
    <submittedName>
        <fullName evidence="12">Unannotated protein</fullName>
    </submittedName>
</protein>
<dbReference type="InterPro" id="IPR032828">
    <property type="entry name" value="PolyA_RNA-bd"/>
</dbReference>
<evidence type="ECO:0000259" key="11">
    <source>
        <dbReference type="PROSITE" id="PS51831"/>
    </source>
</evidence>
<dbReference type="AlphaFoldDB" id="A0A6J6PGW0"/>
<dbReference type="Pfam" id="PF01966">
    <property type="entry name" value="HD"/>
    <property type="match status" value="1"/>
</dbReference>
<dbReference type="Gene3D" id="1.10.246.80">
    <property type="match status" value="1"/>
</dbReference>
<name>A0A6J6PGW0_9ZZZZ</name>
<gene>
    <name evidence="12" type="ORF">UFOPK2399_01144</name>
</gene>
<dbReference type="InterPro" id="IPR003607">
    <property type="entry name" value="HD/PDEase_dom"/>
</dbReference>
<keyword evidence="10" id="KW-0694">RNA-binding</keyword>
<evidence type="ECO:0000313" key="12">
    <source>
        <dbReference type="EMBL" id="CAB4697847.1"/>
    </source>
</evidence>
<accession>A0A6J6PGW0</accession>
<dbReference type="SMART" id="SM00471">
    <property type="entry name" value="HDc"/>
    <property type="match status" value="1"/>
</dbReference>
<evidence type="ECO:0000256" key="9">
    <source>
        <dbReference type="ARBA" id="ARBA00022842"/>
    </source>
</evidence>
<dbReference type="SUPFAM" id="SSF81301">
    <property type="entry name" value="Nucleotidyltransferase"/>
    <property type="match status" value="1"/>
</dbReference>
<evidence type="ECO:0000256" key="10">
    <source>
        <dbReference type="ARBA" id="ARBA00022884"/>
    </source>
</evidence>
<dbReference type="GO" id="GO:0003723">
    <property type="term" value="F:RNA binding"/>
    <property type="evidence" value="ECO:0007669"/>
    <property type="project" value="UniProtKB-KW"/>
</dbReference>
<keyword evidence="5" id="KW-0479">Metal-binding</keyword>
<dbReference type="InterPro" id="IPR002646">
    <property type="entry name" value="PolA_pol_head_dom"/>
</dbReference>
<dbReference type="GO" id="GO:0008033">
    <property type="term" value="P:tRNA processing"/>
    <property type="evidence" value="ECO:0007669"/>
    <property type="project" value="UniProtKB-KW"/>
</dbReference>
<evidence type="ECO:0000256" key="8">
    <source>
        <dbReference type="ARBA" id="ARBA00022840"/>
    </source>
</evidence>
<dbReference type="InterPro" id="IPR050124">
    <property type="entry name" value="tRNA_CCA-adding_enzyme"/>
</dbReference>
<keyword evidence="6" id="KW-0547">Nucleotide-binding</keyword>
<evidence type="ECO:0000256" key="6">
    <source>
        <dbReference type="ARBA" id="ARBA00022741"/>
    </source>
</evidence>
<keyword evidence="3" id="KW-0819">tRNA processing</keyword>
<evidence type="ECO:0000256" key="3">
    <source>
        <dbReference type="ARBA" id="ARBA00022694"/>
    </source>
</evidence>
<dbReference type="PROSITE" id="PS51831">
    <property type="entry name" value="HD"/>
    <property type="match status" value="1"/>
</dbReference>
<evidence type="ECO:0000256" key="1">
    <source>
        <dbReference type="ARBA" id="ARBA00001946"/>
    </source>
</evidence>
<dbReference type="PANTHER" id="PTHR47545">
    <property type="entry name" value="MULTIFUNCTIONAL CCA PROTEIN"/>
    <property type="match status" value="1"/>
</dbReference>
<keyword evidence="2" id="KW-0808">Transferase</keyword>
<dbReference type="Gene3D" id="1.10.3090.10">
    <property type="entry name" value="cca-adding enzyme, domain 2"/>
    <property type="match status" value="1"/>
</dbReference>
<dbReference type="Pfam" id="PF12627">
    <property type="entry name" value="PolyA_pol_RNAbd"/>
    <property type="match status" value="1"/>
</dbReference>
<dbReference type="Pfam" id="PF01743">
    <property type="entry name" value="PolyA_pol"/>
    <property type="match status" value="1"/>
</dbReference>
<dbReference type="GO" id="GO:0046872">
    <property type="term" value="F:metal ion binding"/>
    <property type="evidence" value="ECO:0007669"/>
    <property type="project" value="UniProtKB-KW"/>
</dbReference>
<dbReference type="Gene3D" id="3.30.460.10">
    <property type="entry name" value="Beta Polymerase, domain 2"/>
    <property type="match status" value="1"/>
</dbReference>
<organism evidence="12">
    <name type="scientific">freshwater metagenome</name>
    <dbReference type="NCBI Taxonomy" id="449393"/>
    <lineage>
        <taxon>unclassified sequences</taxon>
        <taxon>metagenomes</taxon>
        <taxon>ecological metagenomes</taxon>
    </lineage>
</organism>
<evidence type="ECO:0000256" key="7">
    <source>
        <dbReference type="ARBA" id="ARBA00022800"/>
    </source>
</evidence>
<dbReference type="InterPro" id="IPR043519">
    <property type="entry name" value="NT_sf"/>
</dbReference>
<dbReference type="InterPro" id="IPR006674">
    <property type="entry name" value="HD_domain"/>
</dbReference>
<dbReference type="PANTHER" id="PTHR47545:SF1">
    <property type="entry name" value="MULTIFUNCTIONAL CCA PROTEIN"/>
    <property type="match status" value="1"/>
</dbReference>
<dbReference type="GO" id="GO:0005524">
    <property type="term" value="F:ATP binding"/>
    <property type="evidence" value="ECO:0007669"/>
    <property type="project" value="UniProtKB-KW"/>
</dbReference>
<dbReference type="EMBL" id="CAEZXP010000003">
    <property type="protein sequence ID" value="CAB4697847.1"/>
    <property type="molecule type" value="Genomic_DNA"/>
</dbReference>
<dbReference type="GO" id="GO:0016779">
    <property type="term" value="F:nucleotidyltransferase activity"/>
    <property type="evidence" value="ECO:0007669"/>
    <property type="project" value="UniProtKB-KW"/>
</dbReference>
<dbReference type="CDD" id="cd05398">
    <property type="entry name" value="NT_ClassII-CCAase"/>
    <property type="match status" value="1"/>
</dbReference>
<evidence type="ECO:0000256" key="5">
    <source>
        <dbReference type="ARBA" id="ARBA00022723"/>
    </source>
</evidence>
<dbReference type="SUPFAM" id="SSF81891">
    <property type="entry name" value="Poly A polymerase C-terminal region-like"/>
    <property type="match status" value="1"/>
</dbReference>
<keyword evidence="8" id="KW-0067">ATP-binding</keyword>
<proteinExistence type="predicted"/>
<evidence type="ECO:0000256" key="2">
    <source>
        <dbReference type="ARBA" id="ARBA00022679"/>
    </source>
</evidence>
<keyword evidence="4" id="KW-0548">Nucleotidyltransferase</keyword>
<keyword evidence="7" id="KW-0692">RNA repair</keyword>
<reference evidence="12" key="1">
    <citation type="submission" date="2020-05" db="EMBL/GenBank/DDBJ databases">
        <authorList>
            <person name="Chiriac C."/>
            <person name="Salcher M."/>
            <person name="Ghai R."/>
            <person name="Kavagutti S V."/>
        </authorList>
    </citation>
    <scope>NUCLEOTIDE SEQUENCE</scope>
</reference>
<keyword evidence="9" id="KW-0460">Magnesium</keyword>
<evidence type="ECO:0000256" key="4">
    <source>
        <dbReference type="ARBA" id="ARBA00022695"/>
    </source>
</evidence>